<keyword evidence="2" id="KW-1185">Reference proteome</keyword>
<accession>A0AAV4SX57</accession>
<dbReference type="AlphaFoldDB" id="A0AAV4SX57"/>
<protein>
    <submittedName>
        <fullName evidence="1">Tyrosine-protein kinase receptor</fullName>
    </submittedName>
</protein>
<dbReference type="Gene3D" id="3.30.200.20">
    <property type="entry name" value="Phosphorylase Kinase, domain 1"/>
    <property type="match status" value="1"/>
</dbReference>
<sequence length="135" mass="15223">MRTDPCSTKAITSVRTLYLAGADDIRSSSLQVLAENATSYSAFVKMGRTKRFKASYLPQNGYYLSELPPGNYSLRIRATSMAGHGNWTQHVYFHIIAASIYTADEWEIEREKVQLLEELGQGSFGMVYKKEKSLI</sequence>
<evidence type="ECO:0000313" key="2">
    <source>
        <dbReference type="Proteomes" id="UP001054945"/>
    </source>
</evidence>
<reference evidence="1 2" key="1">
    <citation type="submission" date="2021-06" db="EMBL/GenBank/DDBJ databases">
        <title>Caerostris extrusa draft genome.</title>
        <authorList>
            <person name="Kono N."/>
            <person name="Arakawa K."/>
        </authorList>
    </citation>
    <scope>NUCLEOTIDE SEQUENCE [LARGE SCALE GENOMIC DNA]</scope>
</reference>
<dbReference type="GO" id="GO:0016301">
    <property type="term" value="F:kinase activity"/>
    <property type="evidence" value="ECO:0007669"/>
    <property type="project" value="UniProtKB-KW"/>
</dbReference>
<dbReference type="InterPro" id="IPR011009">
    <property type="entry name" value="Kinase-like_dom_sf"/>
</dbReference>
<dbReference type="Gene3D" id="2.60.40.10">
    <property type="entry name" value="Immunoglobulins"/>
    <property type="match status" value="1"/>
</dbReference>
<dbReference type="Proteomes" id="UP001054945">
    <property type="component" value="Unassembled WGS sequence"/>
</dbReference>
<dbReference type="SUPFAM" id="SSF49265">
    <property type="entry name" value="Fibronectin type III"/>
    <property type="match status" value="1"/>
</dbReference>
<keyword evidence="1" id="KW-0418">Kinase</keyword>
<name>A0AAV4SX57_CAEEX</name>
<comment type="caution">
    <text evidence="1">The sequence shown here is derived from an EMBL/GenBank/DDBJ whole genome shotgun (WGS) entry which is preliminary data.</text>
</comment>
<gene>
    <name evidence="1" type="primary">Insr</name>
    <name evidence="1" type="ORF">CEXT_643191</name>
</gene>
<keyword evidence="1" id="KW-0808">Transferase</keyword>
<dbReference type="CDD" id="cd00063">
    <property type="entry name" value="FN3"/>
    <property type="match status" value="1"/>
</dbReference>
<dbReference type="SUPFAM" id="SSF56112">
    <property type="entry name" value="Protein kinase-like (PK-like)"/>
    <property type="match status" value="1"/>
</dbReference>
<evidence type="ECO:0000313" key="1">
    <source>
        <dbReference type="EMBL" id="GIY37957.1"/>
    </source>
</evidence>
<dbReference type="InterPro" id="IPR003961">
    <property type="entry name" value="FN3_dom"/>
</dbReference>
<keyword evidence="1" id="KW-0675">Receptor</keyword>
<organism evidence="1 2">
    <name type="scientific">Caerostris extrusa</name>
    <name type="common">Bark spider</name>
    <name type="synonym">Caerostris bankana</name>
    <dbReference type="NCBI Taxonomy" id="172846"/>
    <lineage>
        <taxon>Eukaryota</taxon>
        <taxon>Metazoa</taxon>
        <taxon>Ecdysozoa</taxon>
        <taxon>Arthropoda</taxon>
        <taxon>Chelicerata</taxon>
        <taxon>Arachnida</taxon>
        <taxon>Araneae</taxon>
        <taxon>Araneomorphae</taxon>
        <taxon>Entelegynae</taxon>
        <taxon>Araneoidea</taxon>
        <taxon>Araneidae</taxon>
        <taxon>Caerostris</taxon>
    </lineage>
</organism>
<dbReference type="EMBL" id="BPLR01010244">
    <property type="protein sequence ID" value="GIY37957.1"/>
    <property type="molecule type" value="Genomic_DNA"/>
</dbReference>
<proteinExistence type="predicted"/>
<dbReference type="InterPro" id="IPR013783">
    <property type="entry name" value="Ig-like_fold"/>
</dbReference>
<dbReference type="InterPro" id="IPR036116">
    <property type="entry name" value="FN3_sf"/>
</dbReference>